<dbReference type="Pfam" id="PF01011">
    <property type="entry name" value="PQQ"/>
    <property type="match status" value="1"/>
</dbReference>
<comment type="similarity">
    <text evidence="2">Belongs to the bacterial PQQ dehydrogenase family.</text>
</comment>
<gene>
    <name evidence="5" type="ORF">METZ01_LOCUS324890</name>
</gene>
<dbReference type="PANTHER" id="PTHR32303">
    <property type="entry name" value="QUINOPROTEIN ALCOHOL DEHYDROGENASE (CYTOCHROME C)"/>
    <property type="match status" value="1"/>
</dbReference>
<evidence type="ECO:0000256" key="1">
    <source>
        <dbReference type="ARBA" id="ARBA00001931"/>
    </source>
</evidence>
<evidence type="ECO:0000256" key="2">
    <source>
        <dbReference type="ARBA" id="ARBA00008156"/>
    </source>
</evidence>
<dbReference type="SUPFAM" id="SSF50998">
    <property type="entry name" value="Quinoprotein alcohol dehydrogenase-like"/>
    <property type="match status" value="1"/>
</dbReference>
<feature type="domain" description="Pyrrolo-quinoline quinone repeat" evidence="4">
    <location>
        <begin position="26"/>
        <end position="293"/>
    </location>
</feature>
<dbReference type="PANTHER" id="PTHR32303:SF4">
    <property type="entry name" value="QUINOPROTEIN GLUCOSE DEHYDROGENASE"/>
    <property type="match status" value="1"/>
</dbReference>
<evidence type="ECO:0000313" key="5">
    <source>
        <dbReference type="EMBL" id="SVC72036.1"/>
    </source>
</evidence>
<dbReference type="GO" id="GO:0016491">
    <property type="term" value="F:oxidoreductase activity"/>
    <property type="evidence" value="ECO:0007669"/>
    <property type="project" value="UniProtKB-KW"/>
</dbReference>
<proteinExistence type="inferred from homology"/>
<keyword evidence="3" id="KW-0560">Oxidoreductase</keyword>
<evidence type="ECO:0000259" key="4">
    <source>
        <dbReference type="Pfam" id="PF01011"/>
    </source>
</evidence>
<name>A0A382PFM4_9ZZZZ</name>
<dbReference type="AlphaFoldDB" id="A0A382PFM4"/>
<dbReference type="InterPro" id="IPR018391">
    <property type="entry name" value="PQQ_b-propeller_rpt"/>
</dbReference>
<dbReference type="EMBL" id="UINC01106991">
    <property type="protein sequence ID" value="SVC72036.1"/>
    <property type="molecule type" value="Genomic_DNA"/>
</dbReference>
<accession>A0A382PFM4</accession>
<sequence length="293" mass="31735">VRALPLCRLGLSVIALNWATTATADWTHWGGDATSTKYAPYDQIHAGNVDSLKIIWRYKLPTVEGERSSRYKGTPLVIDGVLYTFTPSYMALAVDARTGKELWRFTAGGEGAFNRGVAYWRGADGETRLLFGTQADTLYSLDAKTGLPDPAFGSGGRVDLTQGMRAPVMDPESFGLASPPLVAGDVVIVGSIINDWHDGTSPDLYTAPGDVRGYDVRTGELLWTFHVVPQEGEFGVETWDNDSWKVAGDMGAWSLMSADEELGYVYLAFSAPTTASYGGWRPGDNLFSNSLVA</sequence>
<dbReference type="SMART" id="SM00564">
    <property type="entry name" value="PQQ"/>
    <property type="match status" value="3"/>
</dbReference>
<reference evidence="5" key="1">
    <citation type="submission" date="2018-05" db="EMBL/GenBank/DDBJ databases">
        <authorList>
            <person name="Lanie J.A."/>
            <person name="Ng W.-L."/>
            <person name="Kazmierczak K.M."/>
            <person name="Andrzejewski T.M."/>
            <person name="Davidsen T.M."/>
            <person name="Wayne K.J."/>
            <person name="Tettelin H."/>
            <person name="Glass J.I."/>
            <person name="Rusch D."/>
            <person name="Podicherti R."/>
            <person name="Tsui H.-C.T."/>
            <person name="Winkler M.E."/>
        </authorList>
    </citation>
    <scope>NUCLEOTIDE SEQUENCE</scope>
</reference>
<feature type="non-terminal residue" evidence="5">
    <location>
        <position position="293"/>
    </location>
</feature>
<feature type="non-terminal residue" evidence="5">
    <location>
        <position position="1"/>
    </location>
</feature>
<dbReference type="InterPro" id="IPR011047">
    <property type="entry name" value="Quinoprotein_ADH-like_sf"/>
</dbReference>
<dbReference type="Gene3D" id="2.140.10.10">
    <property type="entry name" value="Quinoprotein alcohol dehydrogenase-like superfamily"/>
    <property type="match status" value="1"/>
</dbReference>
<dbReference type="InterPro" id="IPR002372">
    <property type="entry name" value="PQQ_rpt_dom"/>
</dbReference>
<comment type="cofactor">
    <cofactor evidence="1">
        <name>pyrroloquinoline quinone</name>
        <dbReference type="ChEBI" id="CHEBI:58442"/>
    </cofactor>
</comment>
<protein>
    <recommendedName>
        <fullName evidence="4">Pyrrolo-quinoline quinone repeat domain-containing protein</fullName>
    </recommendedName>
</protein>
<evidence type="ECO:0000256" key="3">
    <source>
        <dbReference type="ARBA" id="ARBA00023002"/>
    </source>
</evidence>
<organism evidence="5">
    <name type="scientific">marine metagenome</name>
    <dbReference type="NCBI Taxonomy" id="408172"/>
    <lineage>
        <taxon>unclassified sequences</taxon>
        <taxon>metagenomes</taxon>
        <taxon>ecological metagenomes</taxon>
    </lineage>
</organism>